<evidence type="ECO:0000256" key="13">
    <source>
        <dbReference type="ARBA" id="ARBA00049201"/>
    </source>
</evidence>
<comment type="subcellular location">
    <subcellularLocation>
        <location evidence="1">Cell inner membrane</location>
        <topology evidence="1">Peripheral membrane protein</topology>
        <orientation evidence="1">Cytoplasmic side</orientation>
    </subcellularLocation>
</comment>
<dbReference type="GO" id="GO:0009244">
    <property type="term" value="P:lipopolysaccharide core region biosynthetic process"/>
    <property type="evidence" value="ECO:0007669"/>
    <property type="project" value="InterPro"/>
</dbReference>
<dbReference type="Proteomes" id="UP001056209">
    <property type="component" value="Chromosome"/>
</dbReference>
<dbReference type="GO" id="GO:0008713">
    <property type="term" value="F:ADP-heptose-lipopolysaccharide heptosyltransferase activity"/>
    <property type="evidence" value="ECO:0007669"/>
    <property type="project" value="TreeGrafter"/>
</dbReference>
<keyword evidence="3" id="KW-1003">Cell membrane</keyword>
<dbReference type="CDD" id="cd03789">
    <property type="entry name" value="GT9_LPS_heptosyltransferase"/>
    <property type="match status" value="1"/>
</dbReference>
<keyword evidence="8" id="KW-0472">Membrane</keyword>
<keyword evidence="4" id="KW-0997">Cell inner membrane</keyword>
<dbReference type="GO" id="GO:0005829">
    <property type="term" value="C:cytosol"/>
    <property type="evidence" value="ECO:0007669"/>
    <property type="project" value="TreeGrafter"/>
</dbReference>
<evidence type="ECO:0000256" key="8">
    <source>
        <dbReference type="ARBA" id="ARBA00023136"/>
    </source>
</evidence>
<evidence type="ECO:0000256" key="12">
    <source>
        <dbReference type="ARBA" id="ARBA00044330"/>
    </source>
</evidence>
<evidence type="ECO:0000256" key="7">
    <source>
        <dbReference type="ARBA" id="ARBA00022985"/>
    </source>
</evidence>
<evidence type="ECO:0000313" key="14">
    <source>
        <dbReference type="EMBL" id="URJ28181.1"/>
    </source>
</evidence>
<accession>A0A9Q8TVV4</accession>
<dbReference type="EMBL" id="CP097753">
    <property type="protein sequence ID" value="URJ28181.1"/>
    <property type="molecule type" value="Genomic_DNA"/>
</dbReference>
<reference evidence="14" key="1">
    <citation type="submission" date="2022-05" db="EMBL/GenBank/DDBJ databases">
        <title>Impact of host demography and evolutionary history on endosymbiont molecular evolution: a test in carpenter ants (Genus Camponotus) and their Blochmannia endosymbionts.</title>
        <authorList>
            <person name="Manthey J.D."/>
            <person name="Giron J.C."/>
            <person name="Hruska J.P."/>
        </authorList>
    </citation>
    <scope>NUCLEOTIDE SEQUENCE</scope>
    <source>
        <strain evidence="14">C-039</strain>
    </source>
</reference>
<keyword evidence="5" id="KW-0328">Glycosyltransferase</keyword>
<dbReference type="InterPro" id="IPR051199">
    <property type="entry name" value="LPS_LOS_Heptosyltrfase"/>
</dbReference>
<evidence type="ECO:0000256" key="10">
    <source>
        <dbReference type="ARBA" id="ARBA00044041"/>
    </source>
</evidence>
<evidence type="ECO:0000313" key="15">
    <source>
        <dbReference type="Proteomes" id="UP001056209"/>
    </source>
</evidence>
<dbReference type="NCBIfam" id="TIGR02193">
    <property type="entry name" value="heptsyl_trn_I"/>
    <property type="match status" value="1"/>
</dbReference>
<keyword evidence="6" id="KW-0808">Transferase</keyword>
<gene>
    <name evidence="14" type="primary">waaC</name>
    <name evidence="14" type="ORF">M9393_00110</name>
</gene>
<name>A0A9Q8TVV4_9ENTR</name>
<evidence type="ECO:0000256" key="3">
    <source>
        <dbReference type="ARBA" id="ARBA00022475"/>
    </source>
</evidence>
<dbReference type="Gene3D" id="3.40.50.2000">
    <property type="entry name" value="Glycogen Phosphorylase B"/>
    <property type="match status" value="2"/>
</dbReference>
<evidence type="ECO:0000256" key="1">
    <source>
        <dbReference type="ARBA" id="ARBA00004515"/>
    </source>
</evidence>
<dbReference type="GO" id="GO:0005886">
    <property type="term" value="C:plasma membrane"/>
    <property type="evidence" value="ECO:0007669"/>
    <property type="project" value="UniProtKB-SubCell"/>
</dbReference>
<dbReference type="InterPro" id="IPR011908">
    <property type="entry name" value="LipoPS_heptosylTferase-I"/>
</dbReference>
<protein>
    <recommendedName>
        <fullName evidence="11">Lipopolysaccharide heptosyltransferase 1</fullName>
        <ecNumber evidence="10">2.4.99.23</ecNumber>
    </recommendedName>
    <alternativeName>
        <fullName evidence="12">ADP-heptose:lipopolysaccharide heptosyltransferase I</fullName>
    </alternativeName>
</protein>
<evidence type="ECO:0000256" key="2">
    <source>
        <dbReference type="ARBA" id="ARBA00004713"/>
    </source>
</evidence>
<dbReference type="AlphaFoldDB" id="A0A9Q8TVV4"/>
<evidence type="ECO:0000256" key="11">
    <source>
        <dbReference type="ARBA" id="ARBA00044190"/>
    </source>
</evidence>
<comment type="catalytic activity">
    <reaction evidence="13">
        <text>an alpha-Kdo-(2-&gt;4)-alpha-Kdo-(2-&gt;6)-lipid A + ADP-L-glycero-beta-D-manno-heptose = an L-alpha-D-Hep-(1-&gt;5)-[alpha-Kdo-(2-&gt;4)]-alpha-Kdo-(2-&gt;6)-lipid A + ADP + H(+)</text>
        <dbReference type="Rhea" id="RHEA:74067"/>
        <dbReference type="ChEBI" id="CHEBI:15378"/>
        <dbReference type="ChEBI" id="CHEBI:61506"/>
        <dbReference type="ChEBI" id="CHEBI:176431"/>
        <dbReference type="ChEBI" id="CHEBI:193068"/>
        <dbReference type="ChEBI" id="CHEBI:456216"/>
        <dbReference type="EC" id="2.4.99.23"/>
    </reaction>
</comment>
<sequence length="324" mass="37447">MKVLIIKVSSMGDIIHTLPAVTDASVSVPDISFNWVVEETFSEILKWHPAIHQIIPINLRFWIKNWYKTSSWDKYYECIQELKKKEYDVIIDAQGLLKTSLLITCHSRGEKHGMDYISTREPVSSLFYHKRHYIKKSQHAVERIRQLFSFSLKYPVPPCIGKYNIEHLFPLQKNSVPYLIFFHSTTKVKKHWPEFNWSIIARCAINAGYHIKLPFWTKSEELRINRLVKLSYNRIIILPKLTLQEIAVQISGATAIISVDTGLSHLAAALGCPNLTLYGPTNPELIGTYGQNQIILYSSTKKMEHLSPMYVWEVFQKVLTSISI</sequence>
<organism evidence="14 15">
    <name type="scientific">Candidatus Blochmannia vicinus</name>
    <name type="common">nom. nud.</name>
    <dbReference type="NCBI Taxonomy" id="251540"/>
    <lineage>
        <taxon>Bacteria</taxon>
        <taxon>Pseudomonadati</taxon>
        <taxon>Pseudomonadota</taxon>
        <taxon>Gammaproteobacteria</taxon>
        <taxon>Enterobacterales</taxon>
        <taxon>Enterobacteriaceae</taxon>
        <taxon>ant endosymbionts</taxon>
        <taxon>Candidatus Blochmanniella</taxon>
    </lineage>
</organism>
<dbReference type="InterPro" id="IPR002201">
    <property type="entry name" value="Glyco_trans_9"/>
</dbReference>
<dbReference type="EC" id="2.4.99.23" evidence="10"/>
<dbReference type="PANTHER" id="PTHR30160">
    <property type="entry name" value="TETRAACYLDISACCHARIDE 4'-KINASE-RELATED"/>
    <property type="match status" value="1"/>
</dbReference>
<evidence type="ECO:0000256" key="6">
    <source>
        <dbReference type="ARBA" id="ARBA00022679"/>
    </source>
</evidence>
<comment type="similarity">
    <text evidence="9">Belongs to the glycosyltransferase 9 family.</text>
</comment>
<dbReference type="RefSeq" id="WP_250248600.1">
    <property type="nucleotide sequence ID" value="NZ_CP097753.1"/>
</dbReference>
<proteinExistence type="inferred from homology"/>
<evidence type="ECO:0000256" key="5">
    <source>
        <dbReference type="ARBA" id="ARBA00022676"/>
    </source>
</evidence>
<comment type="pathway">
    <text evidence="2">Bacterial outer membrane biogenesis; LPS core biosynthesis.</text>
</comment>
<evidence type="ECO:0000256" key="9">
    <source>
        <dbReference type="ARBA" id="ARBA00043995"/>
    </source>
</evidence>
<evidence type="ECO:0000256" key="4">
    <source>
        <dbReference type="ARBA" id="ARBA00022519"/>
    </source>
</evidence>
<dbReference type="Pfam" id="PF01075">
    <property type="entry name" value="Glyco_transf_9"/>
    <property type="match status" value="1"/>
</dbReference>
<keyword evidence="7" id="KW-0448">Lipopolysaccharide biosynthesis</keyword>
<dbReference type="SUPFAM" id="SSF53756">
    <property type="entry name" value="UDP-Glycosyltransferase/glycogen phosphorylase"/>
    <property type="match status" value="1"/>
</dbReference>
<dbReference type="PANTHER" id="PTHR30160:SF19">
    <property type="entry name" value="LIPOPOLYSACCHARIDE HEPTOSYLTRANSFERASE 1"/>
    <property type="match status" value="1"/>
</dbReference>